<dbReference type="EMBL" id="SFCI01000029">
    <property type="protein sequence ID" value="TFY83428.1"/>
    <property type="molecule type" value="Genomic_DNA"/>
</dbReference>
<dbReference type="AlphaFoldDB" id="A0A4Z0ACJ7"/>
<evidence type="ECO:0000313" key="3">
    <source>
        <dbReference type="Proteomes" id="UP000298061"/>
    </source>
</evidence>
<keyword evidence="3" id="KW-1185">Reference proteome</keyword>
<accession>A0A4Z0ACJ7</accession>
<reference evidence="2 3" key="1">
    <citation type="submission" date="2019-02" db="EMBL/GenBank/DDBJ databases">
        <title>Genome sequencing of the rare red list fungi Hericium alpestre (H. flagellum).</title>
        <authorList>
            <person name="Buettner E."/>
            <person name="Kellner H."/>
        </authorList>
    </citation>
    <scope>NUCLEOTIDE SEQUENCE [LARGE SCALE GENOMIC DNA]</scope>
    <source>
        <strain evidence="2 3">DSM 108284</strain>
    </source>
</reference>
<feature type="compositionally biased region" description="Acidic residues" evidence="1">
    <location>
        <begin position="146"/>
        <end position="157"/>
    </location>
</feature>
<sequence length="278" mass="31277">MQKAFLLDNSPASLVNNIVRTSNVHKLKKLATTMVAIIDIIENKQKYVPSEDLLKIYEILKEYTMLMRWINKLSKKQLFWNFWSIRSKVKAMEEHAGYIARILKGAIAEEKHRHMMEMLASFEADMKGEEDDSGRMSPTPEKDDAKGEEDDAKDEEDDLDLKEFANAKTKIALSLAAALNHTDDAENEGLDAFEALFATEHIAQLMATPAPAPVAVQEIVRAEEQDNAQACEELYRTMVEETSIPVQDVFRIAHELADSTDEAPYSPTDDGVSDVENA</sequence>
<organism evidence="2 3">
    <name type="scientific">Hericium alpestre</name>
    <dbReference type="NCBI Taxonomy" id="135208"/>
    <lineage>
        <taxon>Eukaryota</taxon>
        <taxon>Fungi</taxon>
        <taxon>Dikarya</taxon>
        <taxon>Basidiomycota</taxon>
        <taxon>Agaricomycotina</taxon>
        <taxon>Agaricomycetes</taxon>
        <taxon>Russulales</taxon>
        <taxon>Hericiaceae</taxon>
        <taxon>Hericium</taxon>
    </lineage>
</organism>
<gene>
    <name evidence="2" type="ORF">EWM64_g579</name>
</gene>
<comment type="caution">
    <text evidence="2">The sequence shown here is derived from an EMBL/GenBank/DDBJ whole genome shotgun (WGS) entry which is preliminary data.</text>
</comment>
<feature type="region of interest" description="Disordered" evidence="1">
    <location>
        <begin position="257"/>
        <end position="278"/>
    </location>
</feature>
<evidence type="ECO:0000256" key="1">
    <source>
        <dbReference type="SAM" id="MobiDB-lite"/>
    </source>
</evidence>
<evidence type="ECO:0000313" key="2">
    <source>
        <dbReference type="EMBL" id="TFY83428.1"/>
    </source>
</evidence>
<protein>
    <submittedName>
        <fullName evidence="2">Uncharacterized protein</fullName>
    </submittedName>
</protein>
<dbReference type="Proteomes" id="UP000298061">
    <property type="component" value="Unassembled WGS sequence"/>
</dbReference>
<proteinExistence type="predicted"/>
<name>A0A4Z0ACJ7_9AGAM</name>
<feature type="region of interest" description="Disordered" evidence="1">
    <location>
        <begin position="126"/>
        <end position="157"/>
    </location>
</feature>